<sequence>MSGEYELNTDLSNIITDFIKLKEFYLREQVLRQKFEGMTKNLQEENKIVRDLEKSERHKLKVSREYAFQQQETISHLIEVKNENIKLSEHIKQLEASLADTKRQLSEEKENWKSDKEKLKLCRSQEMEELKLSYEKRIMEAEGEVEDIKAKYHAQYSEFSKKLENIQNEKSNEINVIVFEYEERLHKMEERLNTAESESQKIRDRAAADVVLYQKKVLALEQQYNNMIRDKEESPLPLQSSSLESYAPGPATRNKSFQYHILSNINQNQPSRTPLRSALKKTTVYNSVQSSDKENILHSPSDFTDPKQDIGPGDGKPMECSTAKICAEACSGSPGMLSISTDRKMDESIVGTRSSIRPQLQFVTEPSDFVVVADVPLKQGVNPSTRGRRTRFAAAKKRKLFSSNVQDTL</sequence>
<comment type="caution">
    <text evidence="3">The sequence shown here is derived from an EMBL/GenBank/DDBJ whole genome shotgun (WGS) entry which is preliminary data.</text>
</comment>
<name>A0A2J7QI87_9NEOP</name>
<proteinExistence type="predicted"/>
<organism evidence="3 4">
    <name type="scientific">Cryptotermes secundus</name>
    <dbReference type="NCBI Taxonomy" id="105785"/>
    <lineage>
        <taxon>Eukaryota</taxon>
        <taxon>Metazoa</taxon>
        <taxon>Ecdysozoa</taxon>
        <taxon>Arthropoda</taxon>
        <taxon>Hexapoda</taxon>
        <taxon>Insecta</taxon>
        <taxon>Pterygota</taxon>
        <taxon>Neoptera</taxon>
        <taxon>Polyneoptera</taxon>
        <taxon>Dictyoptera</taxon>
        <taxon>Blattodea</taxon>
        <taxon>Blattoidea</taxon>
        <taxon>Termitoidae</taxon>
        <taxon>Kalotermitidae</taxon>
        <taxon>Cryptotermitinae</taxon>
        <taxon>Cryptotermes</taxon>
    </lineage>
</organism>
<dbReference type="Proteomes" id="UP000235965">
    <property type="component" value="Unassembled WGS sequence"/>
</dbReference>
<evidence type="ECO:0000256" key="2">
    <source>
        <dbReference type="SAM" id="MobiDB-lite"/>
    </source>
</evidence>
<gene>
    <name evidence="3" type="ORF">B7P43_G05452</name>
</gene>
<keyword evidence="1" id="KW-0175">Coiled coil</keyword>
<dbReference type="EMBL" id="NEVH01013957">
    <property type="protein sequence ID" value="PNF28305.1"/>
    <property type="molecule type" value="Genomic_DNA"/>
</dbReference>
<feature type="region of interest" description="Disordered" evidence="2">
    <location>
        <begin position="289"/>
        <end position="316"/>
    </location>
</feature>
<evidence type="ECO:0000256" key="1">
    <source>
        <dbReference type="SAM" id="Coils"/>
    </source>
</evidence>
<accession>A0A2J7QI87</accession>
<dbReference type="AlphaFoldDB" id="A0A2J7QI87"/>
<keyword evidence="4" id="KW-1185">Reference proteome</keyword>
<evidence type="ECO:0000313" key="4">
    <source>
        <dbReference type="Proteomes" id="UP000235965"/>
    </source>
</evidence>
<dbReference type="InParanoid" id="A0A2J7QI87"/>
<protein>
    <submittedName>
        <fullName evidence="3">Uncharacterized protein</fullName>
    </submittedName>
</protein>
<feature type="coiled-coil region" evidence="1">
    <location>
        <begin position="77"/>
        <end position="205"/>
    </location>
</feature>
<reference evidence="3 4" key="1">
    <citation type="submission" date="2017-12" db="EMBL/GenBank/DDBJ databases">
        <title>Hemimetabolous genomes reveal molecular basis of termite eusociality.</title>
        <authorList>
            <person name="Harrison M.C."/>
            <person name="Jongepier E."/>
            <person name="Robertson H.M."/>
            <person name="Arning N."/>
            <person name="Bitard-Feildel T."/>
            <person name="Chao H."/>
            <person name="Childers C.P."/>
            <person name="Dinh H."/>
            <person name="Doddapaneni H."/>
            <person name="Dugan S."/>
            <person name="Gowin J."/>
            <person name="Greiner C."/>
            <person name="Han Y."/>
            <person name="Hu H."/>
            <person name="Hughes D.S.T."/>
            <person name="Huylmans A.-K."/>
            <person name="Kemena C."/>
            <person name="Kremer L.P.M."/>
            <person name="Lee S.L."/>
            <person name="Lopez-Ezquerra A."/>
            <person name="Mallet L."/>
            <person name="Monroy-Kuhn J.M."/>
            <person name="Moser A."/>
            <person name="Murali S.C."/>
            <person name="Muzny D.M."/>
            <person name="Otani S."/>
            <person name="Piulachs M.-D."/>
            <person name="Poelchau M."/>
            <person name="Qu J."/>
            <person name="Schaub F."/>
            <person name="Wada-Katsumata A."/>
            <person name="Worley K.C."/>
            <person name="Xie Q."/>
            <person name="Ylla G."/>
            <person name="Poulsen M."/>
            <person name="Gibbs R.A."/>
            <person name="Schal C."/>
            <person name="Richards S."/>
            <person name="Belles X."/>
            <person name="Korb J."/>
            <person name="Bornberg-Bauer E."/>
        </authorList>
    </citation>
    <scope>NUCLEOTIDE SEQUENCE [LARGE SCALE GENOMIC DNA]</scope>
    <source>
        <tissue evidence="3">Whole body</tissue>
    </source>
</reference>
<evidence type="ECO:0000313" key="3">
    <source>
        <dbReference type="EMBL" id="PNF28305.1"/>
    </source>
</evidence>
<dbReference type="OrthoDB" id="8192030at2759"/>